<keyword evidence="6" id="KW-1185">Reference proteome</keyword>
<feature type="domain" description="HTH araC/xylS-type" evidence="4">
    <location>
        <begin position="184"/>
        <end position="280"/>
    </location>
</feature>
<sequence>MKSLNSFCRIDETQYALSTDSVNMLYYDLPKHFQGEYRSYETPRLCTILQGTKEVHINQSEQFVYRKEQCVLLPPHSNVYMSMSEYTKALVYEFSDKLVDTVSAKVGDMLELNTHSQLDYRQFKLEGLQDRIYTLHARAQEVLLTSNENVHFLLDLTCQEMVYELLKRSGCREILSHHQHHPINKAIRVMKANHGKSISVSELAEEAQMSLSNFSQKFKLITNQTPKAYLTQLKLEQAKHYLGHLSVTDTAMELGYENISHFIRLFKNQFGVTPKQFQLTQYHTH</sequence>
<dbReference type="SMART" id="SM00342">
    <property type="entry name" value="HTH_ARAC"/>
    <property type="match status" value="1"/>
</dbReference>
<keyword evidence="1" id="KW-0805">Transcription regulation</keyword>
<evidence type="ECO:0000256" key="1">
    <source>
        <dbReference type="ARBA" id="ARBA00023015"/>
    </source>
</evidence>
<evidence type="ECO:0000256" key="3">
    <source>
        <dbReference type="ARBA" id="ARBA00023163"/>
    </source>
</evidence>
<dbReference type="PROSITE" id="PS00041">
    <property type="entry name" value="HTH_ARAC_FAMILY_1"/>
    <property type="match status" value="1"/>
</dbReference>
<dbReference type="InterPro" id="IPR018062">
    <property type="entry name" value="HTH_AraC-typ_CS"/>
</dbReference>
<protein>
    <submittedName>
        <fullName evidence="5">AraC family transcriptional regulator</fullName>
    </submittedName>
</protein>
<dbReference type="PANTHER" id="PTHR43436:SF1">
    <property type="entry name" value="TRANSCRIPTIONAL REGULATORY PROTEIN"/>
    <property type="match status" value="1"/>
</dbReference>
<comment type="caution">
    <text evidence="5">The sequence shown here is derived from an EMBL/GenBank/DDBJ whole genome shotgun (WGS) entry which is preliminary data.</text>
</comment>
<evidence type="ECO:0000256" key="2">
    <source>
        <dbReference type="ARBA" id="ARBA00023125"/>
    </source>
</evidence>
<dbReference type="InterPro" id="IPR009057">
    <property type="entry name" value="Homeodomain-like_sf"/>
</dbReference>
<dbReference type="PROSITE" id="PS01124">
    <property type="entry name" value="HTH_ARAC_FAMILY_2"/>
    <property type="match status" value="1"/>
</dbReference>
<evidence type="ECO:0000313" key="5">
    <source>
        <dbReference type="EMBL" id="MFB9136699.1"/>
    </source>
</evidence>
<name>A0ABV5HR29_9VIBR</name>
<organism evidence="5 6">
    <name type="scientific">Vibrio olivae</name>
    <dbReference type="NCBI Taxonomy" id="1243002"/>
    <lineage>
        <taxon>Bacteria</taxon>
        <taxon>Pseudomonadati</taxon>
        <taxon>Pseudomonadota</taxon>
        <taxon>Gammaproteobacteria</taxon>
        <taxon>Vibrionales</taxon>
        <taxon>Vibrionaceae</taxon>
        <taxon>Vibrio</taxon>
    </lineage>
</organism>
<dbReference type="InterPro" id="IPR020449">
    <property type="entry name" value="Tscrpt_reg_AraC-type_HTH"/>
</dbReference>
<dbReference type="InterPro" id="IPR009594">
    <property type="entry name" value="Tscrpt_reg_HTH_AraC_N"/>
</dbReference>
<evidence type="ECO:0000259" key="4">
    <source>
        <dbReference type="PROSITE" id="PS01124"/>
    </source>
</evidence>
<dbReference type="Gene3D" id="1.10.10.60">
    <property type="entry name" value="Homeodomain-like"/>
    <property type="match status" value="2"/>
</dbReference>
<keyword evidence="3" id="KW-0804">Transcription</keyword>
<evidence type="ECO:0000313" key="6">
    <source>
        <dbReference type="Proteomes" id="UP001589645"/>
    </source>
</evidence>
<accession>A0ABV5HR29</accession>
<keyword evidence="2" id="KW-0238">DNA-binding</keyword>
<dbReference type="RefSeq" id="WP_390195066.1">
    <property type="nucleotide sequence ID" value="NZ_JBHMEP010000006.1"/>
</dbReference>
<dbReference type="Pfam" id="PF06719">
    <property type="entry name" value="AraC_N"/>
    <property type="match status" value="1"/>
</dbReference>
<gene>
    <name evidence="5" type="ORF">ACFFUV_17155</name>
</gene>
<dbReference type="InterPro" id="IPR018060">
    <property type="entry name" value="HTH_AraC"/>
</dbReference>
<dbReference type="Pfam" id="PF12833">
    <property type="entry name" value="HTH_18"/>
    <property type="match status" value="1"/>
</dbReference>
<dbReference type="PANTHER" id="PTHR43436">
    <property type="entry name" value="ARAC-FAMILY TRANSCRIPTIONAL REGULATOR"/>
    <property type="match status" value="1"/>
</dbReference>
<reference evidence="5 6" key="1">
    <citation type="submission" date="2024-09" db="EMBL/GenBank/DDBJ databases">
        <authorList>
            <person name="Sun Q."/>
            <person name="Mori K."/>
        </authorList>
    </citation>
    <scope>NUCLEOTIDE SEQUENCE [LARGE SCALE GENOMIC DNA]</scope>
    <source>
        <strain evidence="5 6">CECT 8064</strain>
    </source>
</reference>
<proteinExistence type="predicted"/>
<dbReference type="Proteomes" id="UP001589645">
    <property type="component" value="Unassembled WGS sequence"/>
</dbReference>
<dbReference type="PRINTS" id="PR00032">
    <property type="entry name" value="HTHARAC"/>
</dbReference>
<dbReference type="EMBL" id="JBHMEP010000006">
    <property type="protein sequence ID" value="MFB9136699.1"/>
    <property type="molecule type" value="Genomic_DNA"/>
</dbReference>
<dbReference type="SUPFAM" id="SSF46689">
    <property type="entry name" value="Homeodomain-like"/>
    <property type="match status" value="2"/>
</dbReference>